<dbReference type="AlphaFoldDB" id="A0A0J1HFP4"/>
<dbReference type="PROSITE" id="PS51257">
    <property type="entry name" value="PROKAR_LIPOPROTEIN"/>
    <property type="match status" value="1"/>
</dbReference>
<dbReference type="EMBL" id="LDOU01000006">
    <property type="protein sequence ID" value="KLV10435.1"/>
    <property type="molecule type" value="Genomic_DNA"/>
</dbReference>
<proteinExistence type="predicted"/>
<organism evidence="2 3">
    <name type="scientific">Photobacterium ganghwense</name>
    <dbReference type="NCBI Taxonomy" id="320778"/>
    <lineage>
        <taxon>Bacteria</taxon>
        <taxon>Pseudomonadati</taxon>
        <taxon>Pseudomonadota</taxon>
        <taxon>Gammaproteobacteria</taxon>
        <taxon>Vibrionales</taxon>
        <taxon>Vibrionaceae</taxon>
        <taxon>Photobacterium</taxon>
    </lineage>
</organism>
<dbReference type="Proteomes" id="UP000035909">
    <property type="component" value="Unassembled WGS sequence"/>
</dbReference>
<evidence type="ECO:0000313" key="2">
    <source>
        <dbReference type="EMBL" id="KLV10435.1"/>
    </source>
</evidence>
<dbReference type="GO" id="GO:0042597">
    <property type="term" value="C:periplasmic space"/>
    <property type="evidence" value="ECO:0007669"/>
    <property type="project" value="InterPro"/>
</dbReference>
<dbReference type="PATRIC" id="fig|320778.3.peg.1686"/>
<gene>
    <name evidence="2" type="ORF">ABT57_07775</name>
</gene>
<evidence type="ECO:0008006" key="4">
    <source>
        <dbReference type="Google" id="ProtNLM"/>
    </source>
</evidence>
<name>A0A0J1HFP4_9GAMM</name>
<reference evidence="2 3" key="1">
    <citation type="submission" date="2015-05" db="EMBL/GenBank/DDBJ databases">
        <title>Photobacterium galathea sp. nov.</title>
        <authorList>
            <person name="Machado H."/>
            <person name="Gram L."/>
        </authorList>
    </citation>
    <scope>NUCLEOTIDE SEQUENCE [LARGE SCALE GENOMIC DNA]</scope>
    <source>
        <strain evidence="2 3">DSM 22954</strain>
    </source>
</reference>
<sequence length="273" mass="30084">MKKLLPLCIAAALLGGCASNENIVDTSASAAQAAQRNASLAQIDWKPLSLPSDVAFELNTKSQTYYAADSAGPIAAFKVPANRGAITLKLKSFANNTIYAPNIKILDQNNKELENYRFDQFAYQPAKLLDGDRVEGDFSFVPAYNTDEVRILVYTTPQDVQQSTEMLHPAKAYARARHTVEPDIPNPYAQHSPYGRFAMRISSPQLDNAAVTFNKPIPDQAPAMEESRGYYLNSIENAVINGDIDKAMKLLDEAERLGIKDARSTFIKAVEKH</sequence>
<comment type="caution">
    <text evidence="2">The sequence shown here is derived from an EMBL/GenBank/DDBJ whole genome shotgun (WGS) entry which is preliminary data.</text>
</comment>
<evidence type="ECO:0000313" key="3">
    <source>
        <dbReference type="Proteomes" id="UP000035909"/>
    </source>
</evidence>
<dbReference type="Pfam" id="PF07148">
    <property type="entry name" value="MalM"/>
    <property type="match status" value="1"/>
</dbReference>
<dbReference type="STRING" id="320778.ABT57_07775"/>
<dbReference type="InterPro" id="IPR010794">
    <property type="entry name" value="MalM"/>
</dbReference>
<accession>A0A0J1HFP4</accession>
<keyword evidence="1" id="KW-0732">Signal</keyword>
<evidence type="ECO:0000256" key="1">
    <source>
        <dbReference type="SAM" id="SignalP"/>
    </source>
</evidence>
<dbReference type="RefSeq" id="WP_047884600.1">
    <property type="nucleotide sequence ID" value="NZ_CP071326.1"/>
</dbReference>
<feature type="signal peptide" evidence="1">
    <location>
        <begin position="1"/>
        <end position="18"/>
    </location>
</feature>
<protein>
    <recommendedName>
        <fullName evidence="4">Maltose operon protein</fullName>
    </recommendedName>
</protein>
<keyword evidence="3" id="KW-1185">Reference proteome</keyword>
<dbReference type="OrthoDB" id="5812146at2"/>
<feature type="chain" id="PRO_5005252570" description="Maltose operon protein" evidence="1">
    <location>
        <begin position="19"/>
        <end position="273"/>
    </location>
</feature>
<dbReference type="GO" id="GO:0008643">
    <property type="term" value="P:carbohydrate transport"/>
    <property type="evidence" value="ECO:0007669"/>
    <property type="project" value="InterPro"/>
</dbReference>